<gene>
    <name evidence="4" type="ORF">H8704_08455</name>
</gene>
<protein>
    <recommendedName>
        <fullName evidence="3">Response regulatory domain-containing protein</fullName>
    </recommendedName>
</protein>
<dbReference type="InterPro" id="IPR016032">
    <property type="entry name" value="Sig_transdc_resp-reg_C-effctor"/>
</dbReference>
<proteinExistence type="predicted"/>
<name>A0ABR7N200_9FIRM</name>
<evidence type="ECO:0000256" key="1">
    <source>
        <dbReference type="ARBA" id="ARBA00023125"/>
    </source>
</evidence>
<dbReference type="Proteomes" id="UP000606193">
    <property type="component" value="Unassembled WGS sequence"/>
</dbReference>
<reference evidence="4 5" key="1">
    <citation type="submission" date="2020-08" db="EMBL/GenBank/DDBJ databases">
        <title>Genome public.</title>
        <authorList>
            <person name="Liu C."/>
            <person name="Sun Q."/>
        </authorList>
    </citation>
    <scope>NUCLEOTIDE SEQUENCE [LARGE SCALE GENOMIC DNA]</scope>
    <source>
        <strain evidence="4 5">NSJ-37</strain>
    </source>
</reference>
<evidence type="ECO:0000256" key="2">
    <source>
        <dbReference type="PROSITE-ProRule" id="PRU00169"/>
    </source>
</evidence>
<dbReference type="EMBL" id="JACRSX010000010">
    <property type="protein sequence ID" value="MBC8562656.1"/>
    <property type="molecule type" value="Genomic_DNA"/>
</dbReference>
<dbReference type="InterPro" id="IPR036388">
    <property type="entry name" value="WH-like_DNA-bd_sf"/>
</dbReference>
<dbReference type="InterPro" id="IPR014879">
    <property type="entry name" value="Spo0A_C"/>
</dbReference>
<sequence length="231" mass="26213">MIVTALKTSQMVSKALQKGAGYYMMKPVSNKVFGKRLTQIAEEMQERGNQSKPSQTPEQEYAAEEYAVAGEQTHSQGEIVHQMEDNVVHFDRKPSYTAPASKQITGHSRYSGDLEKDVTNVLLEIGIPAHIKGYQYIRQGIIMSFHDRSMLQYITKYLYPAIAKKNKTTSSSVERTIRHAIEVAWRRGNMEVLEEIFGNTVCAGKGKPTNSEFLALLTDRFRLEYREKIVS</sequence>
<dbReference type="Gene3D" id="1.10.10.10">
    <property type="entry name" value="Winged helix-like DNA-binding domain superfamily/Winged helix DNA-binding domain"/>
    <property type="match status" value="1"/>
</dbReference>
<feature type="domain" description="Response regulatory" evidence="3">
    <location>
        <begin position="1"/>
        <end position="41"/>
    </location>
</feature>
<comment type="caution">
    <text evidence="4">The sequence shown here is derived from an EMBL/GenBank/DDBJ whole genome shotgun (WGS) entry which is preliminary data.</text>
</comment>
<evidence type="ECO:0000313" key="5">
    <source>
        <dbReference type="Proteomes" id="UP000606193"/>
    </source>
</evidence>
<organism evidence="4 5">
    <name type="scientific">Jutongia huaianensis</name>
    <dbReference type="NCBI Taxonomy" id="2763668"/>
    <lineage>
        <taxon>Bacteria</taxon>
        <taxon>Bacillati</taxon>
        <taxon>Bacillota</taxon>
        <taxon>Clostridia</taxon>
        <taxon>Lachnospirales</taxon>
        <taxon>Lachnospiraceae</taxon>
        <taxon>Jutongia</taxon>
    </lineage>
</organism>
<keyword evidence="5" id="KW-1185">Reference proteome</keyword>
<dbReference type="Pfam" id="PF08769">
    <property type="entry name" value="Spo0A_C"/>
    <property type="match status" value="1"/>
</dbReference>
<evidence type="ECO:0000313" key="4">
    <source>
        <dbReference type="EMBL" id="MBC8562656.1"/>
    </source>
</evidence>
<accession>A0ABR7N200</accession>
<dbReference type="SUPFAM" id="SSF46894">
    <property type="entry name" value="C-terminal effector domain of the bipartite response regulators"/>
    <property type="match status" value="1"/>
</dbReference>
<dbReference type="PROSITE" id="PS50110">
    <property type="entry name" value="RESPONSE_REGULATORY"/>
    <property type="match status" value="1"/>
</dbReference>
<evidence type="ECO:0000259" key="3">
    <source>
        <dbReference type="PROSITE" id="PS50110"/>
    </source>
</evidence>
<keyword evidence="1" id="KW-0238">DNA-binding</keyword>
<comment type="caution">
    <text evidence="2">Lacks conserved residue(s) required for the propagation of feature annotation.</text>
</comment>
<dbReference type="InterPro" id="IPR001789">
    <property type="entry name" value="Sig_transdc_resp-reg_receiver"/>
</dbReference>